<keyword evidence="4" id="KW-0808">Transferase</keyword>
<dbReference type="InterPro" id="IPR010513">
    <property type="entry name" value="KEN_dom"/>
</dbReference>
<dbReference type="InParanoid" id="A0A482XRK2"/>
<evidence type="ECO:0000256" key="7">
    <source>
        <dbReference type="ARBA" id="ARBA00022741"/>
    </source>
</evidence>
<dbReference type="GO" id="GO:0051082">
    <property type="term" value="F:unfolded protein binding"/>
    <property type="evidence" value="ECO:0007669"/>
    <property type="project" value="TreeGrafter"/>
</dbReference>
<sequence length="828" mass="93279">MEVNLFKIFLYVHLFGSIVKTDDTAPNFSFVTSLVKEDDISVLVLSTLEGSFIGIDQWTGKIRWKLTNEPTVKVPISKDASMPMFLPDPKDGSLYLLSKNTEELKKLPFTIPQLVASSPCRSSDGIFYTGRKIDSWFAVNWKTGVKKSFMTFDQSEKTCPVTEPDHVFIGRTEYNLIMYDGKKQGKHWNITFFDYSAQALQSDQLANYELAHFGGSASGRVSTYDRRSGALLWEHDFGSPMVALYARSSCGRNCNYGGGQDLVSVPFASVDDATLDRLPLFHGRKDQLSPTLYIGEHRHGLYALPSLVGSMATIGVLSEASGRHLLIDGPQYNQSDSSNRALLVLAGDCWHLSMMGEFDARAVAVKRLLPDCFTLADREVRMLRESDAHPNVVRYFCTEHDAQFRYIALELCAATLQDYVERRRFTDVISPEDVLKQSTAGLMHLHNLNIVHRDIKPHNVLLSGPAGPQSAVRAMISDFGLCKKLQLGRTSFSRTSGVTGTEGWIAPEMLLNNRPTTCSVDIFSLGCVFYYVLSKGKHPFGDPLRRQANILSSDYDLSAVEGEQEWRPWRSLIEKMVVAEPSERPPVHVVSKHPVFWDKATVLAFLQDVSDRVEKDELASSAALRALECGGRSRVCGGDWQQRLEPQMAAELRRYRAYRGDSVRDLLRALRNKKHHLRELSEEAKQSVGSSTDSFVDYWLSRFPALFEHSWVAMQCLRNEHSFRHYYSHSFEFPPLGGASGEEEDYPMPLLVDSVGGGGTPAQKRKNGRSRGGGPRRRHTENSDESDREKWRQNGERNGVWRPRRGGGRRTKNEVEGERNPVWVLPES</sequence>
<evidence type="ECO:0000256" key="12">
    <source>
        <dbReference type="SAM" id="MobiDB-lite"/>
    </source>
</evidence>
<evidence type="ECO:0000256" key="11">
    <source>
        <dbReference type="ARBA" id="ARBA00023136"/>
    </source>
</evidence>
<evidence type="ECO:0000256" key="4">
    <source>
        <dbReference type="ARBA" id="ARBA00022679"/>
    </source>
</evidence>
<dbReference type="GO" id="GO:0004521">
    <property type="term" value="F:RNA endonuclease activity"/>
    <property type="evidence" value="ECO:0007669"/>
    <property type="project" value="InterPro"/>
</dbReference>
<evidence type="ECO:0000313" key="16">
    <source>
        <dbReference type="Proteomes" id="UP000291343"/>
    </source>
</evidence>
<protein>
    <recommendedName>
        <fullName evidence="2">non-specific serine/threonine protein kinase</fullName>
        <ecNumber evidence="2">2.7.11.1</ecNumber>
    </recommendedName>
</protein>
<dbReference type="InterPro" id="IPR011047">
    <property type="entry name" value="Quinoprotein_ADH-like_sf"/>
</dbReference>
<organism evidence="15 16">
    <name type="scientific">Laodelphax striatellus</name>
    <name type="common">Small brown planthopper</name>
    <name type="synonym">Delphax striatella</name>
    <dbReference type="NCBI Taxonomy" id="195883"/>
    <lineage>
        <taxon>Eukaryota</taxon>
        <taxon>Metazoa</taxon>
        <taxon>Ecdysozoa</taxon>
        <taxon>Arthropoda</taxon>
        <taxon>Hexapoda</taxon>
        <taxon>Insecta</taxon>
        <taxon>Pterygota</taxon>
        <taxon>Neoptera</taxon>
        <taxon>Paraneoptera</taxon>
        <taxon>Hemiptera</taxon>
        <taxon>Auchenorrhyncha</taxon>
        <taxon>Fulgoroidea</taxon>
        <taxon>Delphacidae</taxon>
        <taxon>Criomorphinae</taxon>
        <taxon>Laodelphax</taxon>
    </lineage>
</organism>
<evidence type="ECO:0000259" key="14">
    <source>
        <dbReference type="PROSITE" id="PS51392"/>
    </source>
</evidence>
<dbReference type="Proteomes" id="UP000291343">
    <property type="component" value="Unassembled WGS sequence"/>
</dbReference>
<dbReference type="Pfam" id="PF06479">
    <property type="entry name" value="Ribonuc_2-5A"/>
    <property type="match status" value="1"/>
</dbReference>
<evidence type="ECO:0000256" key="6">
    <source>
        <dbReference type="ARBA" id="ARBA00022729"/>
    </source>
</evidence>
<keyword evidence="9" id="KW-0067">ATP-binding</keyword>
<keyword evidence="8" id="KW-0418">Kinase</keyword>
<dbReference type="EC" id="2.7.11.1" evidence="2"/>
<evidence type="ECO:0000256" key="3">
    <source>
        <dbReference type="ARBA" id="ARBA00022527"/>
    </source>
</evidence>
<dbReference type="InterPro" id="IPR038357">
    <property type="entry name" value="KEN_sf"/>
</dbReference>
<dbReference type="CDD" id="cd09769">
    <property type="entry name" value="Luminal_IRE1"/>
    <property type="match status" value="1"/>
</dbReference>
<dbReference type="SMR" id="A0A482XRK2"/>
<evidence type="ECO:0000256" key="1">
    <source>
        <dbReference type="ARBA" id="ARBA00004479"/>
    </source>
</evidence>
<comment type="caution">
    <text evidence="15">The sequence shown here is derived from an EMBL/GenBank/DDBJ whole genome shotgun (WGS) entry which is preliminary data.</text>
</comment>
<keyword evidence="7" id="KW-0547">Nucleotide-binding</keyword>
<evidence type="ECO:0000256" key="9">
    <source>
        <dbReference type="ARBA" id="ARBA00022840"/>
    </source>
</evidence>
<name>A0A482XRK2_LAOST</name>
<feature type="compositionally biased region" description="Basic residues" evidence="12">
    <location>
        <begin position="763"/>
        <end position="779"/>
    </location>
</feature>
<proteinExistence type="predicted"/>
<dbReference type="InterPro" id="IPR018391">
    <property type="entry name" value="PQQ_b-propeller_rpt"/>
</dbReference>
<keyword evidence="6" id="KW-0732">Signal</keyword>
<dbReference type="GO" id="GO:1990604">
    <property type="term" value="C:IRE1-TRAF2-ASK1 complex"/>
    <property type="evidence" value="ECO:0007669"/>
    <property type="project" value="TreeGrafter"/>
</dbReference>
<accession>A0A482XRK2</accession>
<dbReference type="SUPFAM" id="SSF50998">
    <property type="entry name" value="Quinoprotein alcohol dehydrogenase-like"/>
    <property type="match status" value="1"/>
</dbReference>
<dbReference type="InterPro" id="IPR000719">
    <property type="entry name" value="Prot_kinase_dom"/>
</dbReference>
<dbReference type="GO" id="GO:0005524">
    <property type="term" value="F:ATP binding"/>
    <property type="evidence" value="ECO:0007669"/>
    <property type="project" value="UniProtKB-KW"/>
</dbReference>
<dbReference type="SMART" id="SM00220">
    <property type="entry name" value="S_TKc"/>
    <property type="match status" value="1"/>
</dbReference>
<evidence type="ECO:0000256" key="5">
    <source>
        <dbReference type="ARBA" id="ARBA00022692"/>
    </source>
</evidence>
<dbReference type="CDD" id="cd10422">
    <property type="entry name" value="RNase_Ire1"/>
    <property type="match status" value="1"/>
</dbReference>
<feature type="domain" description="Protein kinase" evidence="13">
    <location>
        <begin position="302"/>
        <end position="596"/>
    </location>
</feature>
<dbReference type="InterPro" id="IPR008271">
    <property type="entry name" value="Ser/Thr_kinase_AS"/>
</dbReference>
<dbReference type="GO" id="GO:0036498">
    <property type="term" value="P:IRE1-mediated unfolded protein response"/>
    <property type="evidence" value="ECO:0007669"/>
    <property type="project" value="TreeGrafter"/>
</dbReference>
<evidence type="ECO:0000256" key="8">
    <source>
        <dbReference type="ARBA" id="ARBA00022777"/>
    </source>
</evidence>
<keyword evidence="3" id="KW-0723">Serine/threonine-protein kinase</keyword>
<feature type="domain" description="KEN" evidence="14">
    <location>
        <begin position="599"/>
        <end position="729"/>
    </location>
</feature>
<evidence type="ECO:0000259" key="13">
    <source>
        <dbReference type="PROSITE" id="PS50011"/>
    </source>
</evidence>
<dbReference type="FunCoup" id="A0A482XRK2">
    <property type="interactions" value="413"/>
</dbReference>
<keyword evidence="11" id="KW-0472">Membrane</keyword>
<dbReference type="AlphaFoldDB" id="A0A482XRK2"/>
<dbReference type="Gene3D" id="1.10.510.10">
    <property type="entry name" value="Transferase(Phosphotransferase) domain 1"/>
    <property type="match status" value="1"/>
</dbReference>
<feature type="region of interest" description="Disordered" evidence="12">
    <location>
        <begin position="740"/>
        <end position="828"/>
    </location>
</feature>
<dbReference type="InterPro" id="IPR015943">
    <property type="entry name" value="WD40/YVTN_repeat-like_dom_sf"/>
</dbReference>
<dbReference type="Pfam" id="PF00069">
    <property type="entry name" value="Pkinase"/>
    <property type="match status" value="1"/>
</dbReference>
<keyword evidence="5" id="KW-0812">Transmembrane</keyword>
<dbReference type="STRING" id="195883.A0A482XRK2"/>
<dbReference type="Gene3D" id="3.30.200.20">
    <property type="entry name" value="Phosphorylase Kinase, domain 1"/>
    <property type="match status" value="1"/>
</dbReference>
<dbReference type="GO" id="GO:0006397">
    <property type="term" value="P:mRNA processing"/>
    <property type="evidence" value="ECO:0007669"/>
    <property type="project" value="InterPro"/>
</dbReference>
<dbReference type="PANTHER" id="PTHR13954:SF6">
    <property type="entry name" value="NON-SPECIFIC SERINE_THREONINE PROTEIN KINASE"/>
    <property type="match status" value="1"/>
</dbReference>
<dbReference type="InterPro" id="IPR011009">
    <property type="entry name" value="Kinase-like_dom_sf"/>
</dbReference>
<evidence type="ECO:0000256" key="2">
    <source>
        <dbReference type="ARBA" id="ARBA00012513"/>
    </source>
</evidence>
<dbReference type="Gene3D" id="2.130.10.10">
    <property type="entry name" value="YVTN repeat-like/Quinoprotein amine dehydrogenase"/>
    <property type="match status" value="1"/>
</dbReference>
<evidence type="ECO:0000256" key="10">
    <source>
        <dbReference type="ARBA" id="ARBA00022989"/>
    </source>
</evidence>
<keyword evidence="10" id="KW-1133">Transmembrane helix</keyword>
<reference evidence="15 16" key="1">
    <citation type="journal article" date="2017" name="Gigascience">
        <title>Genome sequence of the small brown planthopper, Laodelphax striatellus.</title>
        <authorList>
            <person name="Zhu J."/>
            <person name="Jiang F."/>
            <person name="Wang X."/>
            <person name="Yang P."/>
            <person name="Bao Y."/>
            <person name="Zhao W."/>
            <person name="Wang W."/>
            <person name="Lu H."/>
            <person name="Wang Q."/>
            <person name="Cui N."/>
            <person name="Li J."/>
            <person name="Chen X."/>
            <person name="Luo L."/>
            <person name="Yu J."/>
            <person name="Kang L."/>
            <person name="Cui F."/>
        </authorList>
    </citation>
    <scope>NUCLEOTIDE SEQUENCE [LARGE SCALE GENOMIC DNA]</scope>
    <source>
        <strain evidence="15">Lst14</strain>
    </source>
</reference>
<dbReference type="Gene3D" id="1.20.1440.180">
    <property type="entry name" value="KEN domain"/>
    <property type="match status" value="1"/>
</dbReference>
<evidence type="ECO:0000313" key="15">
    <source>
        <dbReference type="EMBL" id="RZF48446.1"/>
    </source>
</evidence>
<dbReference type="SMART" id="SM00580">
    <property type="entry name" value="PUG"/>
    <property type="match status" value="1"/>
</dbReference>
<dbReference type="EMBL" id="QKKF02002284">
    <property type="protein sequence ID" value="RZF48446.1"/>
    <property type="molecule type" value="Genomic_DNA"/>
</dbReference>
<dbReference type="FunFam" id="3.30.200.20:FF:000077">
    <property type="entry name" value="Putative Serine/threonine-protein kinase/endoribonuclease IRE1"/>
    <property type="match status" value="1"/>
</dbReference>
<dbReference type="GO" id="GO:0004674">
    <property type="term" value="F:protein serine/threonine kinase activity"/>
    <property type="evidence" value="ECO:0007669"/>
    <property type="project" value="UniProtKB-KW"/>
</dbReference>
<keyword evidence="16" id="KW-1185">Reference proteome</keyword>
<dbReference type="InterPro" id="IPR045133">
    <property type="entry name" value="IRE1/2-like"/>
</dbReference>
<dbReference type="GO" id="GO:0070059">
    <property type="term" value="P:intrinsic apoptotic signaling pathway in response to endoplasmic reticulum stress"/>
    <property type="evidence" value="ECO:0007669"/>
    <property type="project" value="TreeGrafter"/>
</dbReference>
<comment type="subcellular location">
    <subcellularLocation>
        <location evidence="1">Membrane</location>
        <topology evidence="1">Single-pass type I membrane protein</topology>
    </subcellularLocation>
</comment>
<dbReference type="PROSITE" id="PS00108">
    <property type="entry name" value="PROTEIN_KINASE_ST"/>
    <property type="match status" value="1"/>
</dbReference>
<dbReference type="OrthoDB" id="63989at2759"/>
<dbReference type="SUPFAM" id="SSF56112">
    <property type="entry name" value="Protein kinase-like (PK-like)"/>
    <property type="match status" value="1"/>
</dbReference>
<dbReference type="PROSITE" id="PS50011">
    <property type="entry name" value="PROTEIN_KINASE_DOM"/>
    <property type="match status" value="1"/>
</dbReference>
<dbReference type="PANTHER" id="PTHR13954">
    <property type="entry name" value="IRE1-RELATED"/>
    <property type="match status" value="1"/>
</dbReference>
<feature type="compositionally biased region" description="Basic and acidic residues" evidence="12">
    <location>
        <begin position="780"/>
        <end position="795"/>
    </location>
</feature>
<dbReference type="PROSITE" id="PS51392">
    <property type="entry name" value="KEN"/>
    <property type="match status" value="1"/>
</dbReference>
<gene>
    <name evidence="15" type="ORF">LSTR_LSTR007931</name>
</gene>
<dbReference type="SMART" id="SM00564">
    <property type="entry name" value="PQQ"/>
    <property type="match status" value="4"/>
</dbReference>